<evidence type="ECO:0000256" key="1">
    <source>
        <dbReference type="ARBA" id="ARBA00022723"/>
    </source>
</evidence>
<dbReference type="InterPro" id="IPR040048">
    <property type="entry name" value="ZNF277"/>
</dbReference>
<sequence>MTLGEELGKKWLDVLAEDFEDTMPTFIDSDEEEEEETWNEWQEDNTEETGETVICLFCDSCFEEGNSLLSHLKETHHFDLRQVIKDNKMGFYDRVKFINFVRKMSHNCVCFSCGKDDLHSWVALRKHLSESDAHHFAKIPDRSQWDKEEFLVPTYENDNLLCFLDDMEEHRGDSSSGKNNAWQEKSNEPETVAVANVISEDPPDLSNSLLKDPAVLEELQ</sequence>
<dbReference type="GO" id="GO:0008270">
    <property type="term" value="F:zinc ion binding"/>
    <property type="evidence" value="ECO:0007669"/>
    <property type="project" value="UniProtKB-KW"/>
</dbReference>
<evidence type="ECO:0000313" key="8">
    <source>
        <dbReference type="WBParaSite" id="SBAD_0000292801-mRNA-1"/>
    </source>
</evidence>
<dbReference type="WBParaSite" id="SBAD_0000292801-mRNA-1">
    <property type="protein sequence ID" value="SBAD_0000292801-mRNA-1"/>
    <property type="gene ID" value="SBAD_0000292801"/>
</dbReference>
<feature type="compositionally biased region" description="Polar residues" evidence="4">
    <location>
        <begin position="174"/>
        <end position="184"/>
    </location>
</feature>
<dbReference type="Pfam" id="PF12756">
    <property type="entry name" value="zf-C2H2_2"/>
    <property type="match status" value="1"/>
</dbReference>
<evidence type="ECO:0000313" key="6">
    <source>
        <dbReference type="EMBL" id="VDO98957.1"/>
    </source>
</evidence>
<organism evidence="8">
    <name type="scientific">Soboliphyme baturini</name>
    <dbReference type="NCBI Taxonomy" id="241478"/>
    <lineage>
        <taxon>Eukaryota</taxon>
        <taxon>Metazoa</taxon>
        <taxon>Ecdysozoa</taxon>
        <taxon>Nematoda</taxon>
        <taxon>Enoplea</taxon>
        <taxon>Dorylaimia</taxon>
        <taxon>Dioctophymatida</taxon>
        <taxon>Dioctophymatoidea</taxon>
        <taxon>Soboliphymatidae</taxon>
        <taxon>Soboliphyme</taxon>
    </lineage>
</organism>
<proteinExistence type="predicted"/>
<evidence type="ECO:0000259" key="5">
    <source>
        <dbReference type="Pfam" id="PF12756"/>
    </source>
</evidence>
<name>A0A183IGQ1_9BILA</name>
<dbReference type="Proteomes" id="UP000270296">
    <property type="component" value="Unassembled WGS sequence"/>
</dbReference>
<evidence type="ECO:0000256" key="3">
    <source>
        <dbReference type="ARBA" id="ARBA00022833"/>
    </source>
</evidence>
<keyword evidence="2" id="KW-0863">Zinc-finger</keyword>
<feature type="domain" description="ZN622/Rei1/Reh1 zinc finger C2H2-type" evidence="5">
    <location>
        <begin position="55"/>
        <end position="151"/>
    </location>
</feature>
<dbReference type="InterPro" id="IPR041661">
    <property type="entry name" value="ZN622/Rei1/Reh1_Znf-C2H2"/>
</dbReference>
<dbReference type="PANTHER" id="PTHR13267:SF3">
    <property type="entry name" value="ZINC FINGER PROTEIN 277"/>
    <property type="match status" value="1"/>
</dbReference>
<gene>
    <name evidence="6" type="ORF">SBAD_LOCUS2796</name>
</gene>
<feature type="region of interest" description="Disordered" evidence="4">
    <location>
        <begin position="171"/>
        <end position="190"/>
    </location>
</feature>
<keyword evidence="7" id="KW-1185">Reference proteome</keyword>
<evidence type="ECO:0000256" key="4">
    <source>
        <dbReference type="SAM" id="MobiDB-lite"/>
    </source>
</evidence>
<dbReference type="AlphaFoldDB" id="A0A183IGQ1"/>
<reference evidence="8" key="1">
    <citation type="submission" date="2016-06" db="UniProtKB">
        <authorList>
            <consortium name="WormBaseParasite"/>
        </authorList>
    </citation>
    <scope>IDENTIFICATION</scope>
</reference>
<dbReference type="InterPro" id="IPR036236">
    <property type="entry name" value="Znf_C2H2_sf"/>
</dbReference>
<evidence type="ECO:0000313" key="7">
    <source>
        <dbReference type="Proteomes" id="UP000270296"/>
    </source>
</evidence>
<keyword evidence="1" id="KW-0479">Metal-binding</keyword>
<reference evidence="6 7" key="2">
    <citation type="submission" date="2018-11" db="EMBL/GenBank/DDBJ databases">
        <authorList>
            <consortium name="Pathogen Informatics"/>
        </authorList>
    </citation>
    <scope>NUCLEOTIDE SEQUENCE [LARGE SCALE GENOMIC DNA]</scope>
</reference>
<dbReference type="EMBL" id="UZAM01007409">
    <property type="protein sequence ID" value="VDO98957.1"/>
    <property type="molecule type" value="Genomic_DNA"/>
</dbReference>
<keyword evidence="3" id="KW-0862">Zinc</keyword>
<accession>A0A183IGQ1</accession>
<dbReference type="SUPFAM" id="SSF57667">
    <property type="entry name" value="beta-beta-alpha zinc fingers"/>
    <property type="match status" value="1"/>
</dbReference>
<evidence type="ECO:0000256" key="2">
    <source>
        <dbReference type="ARBA" id="ARBA00022771"/>
    </source>
</evidence>
<dbReference type="OrthoDB" id="278606at2759"/>
<dbReference type="PANTHER" id="PTHR13267">
    <property type="entry name" value="ZINC FINGER PROTEIN 277"/>
    <property type="match status" value="1"/>
</dbReference>
<protein>
    <submittedName>
        <fullName evidence="8">Zf-C2H2_2 domain-containing protein</fullName>
    </submittedName>
</protein>